<proteinExistence type="predicted"/>
<gene>
    <name evidence="2" type="ORF">PXEA_LOCUS27534</name>
</gene>
<evidence type="ECO:0000313" key="2">
    <source>
        <dbReference type="EMBL" id="VEL34094.1"/>
    </source>
</evidence>
<comment type="caution">
    <text evidence="2">The sequence shown here is derived from an EMBL/GenBank/DDBJ whole genome shotgun (WGS) entry which is preliminary data.</text>
</comment>
<name>A0A3S5AWQ7_9PLAT</name>
<reference evidence="2" key="1">
    <citation type="submission" date="2018-11" db="EMBL/GenBank/DDBJ databases">
        <authorList>
            <consortium name="Pathogen Informatics"/>
        </authorList>
    </citation>
    <scope>NUCLEOTIDE SEQUENCE</scope>
</reference>
<sequence length="162" mass="17963">MFDNVPNPLSDAGNHDDYYGRRLRTSLPSGTFEEAYQQTSKLTPPRTEGYTPFLYPRITQSTSKFLTVSSKHARNPYTVPEMLIQNCGLIRNSLPSGPIRVPSCSVGFFPNLPVSVISLHRSNVSMILKAWLYTLPQAFDSTYTPPSLSNPLKSGFSIGMAT</sequence>
<dbReference type="AlphaFoldDB" id="A0A3S5AWQ7"/>
<evidence type="ECO:0000256" key="1">
    <source>
        <dbReference type="SAM" id="MobiDB-lite"/>
    </source>
</evidence>
<dbReference type="EMBL" id="CAAALY010246975">
    <property type="protein sequence ID" value="VEL34094.1"/>
    <property type="molecule type" value="Genomic_DNA"/>
</dbReference>
<evidence type="ECO:0000313" key="3">
    <source>
        <dbReference type="Proteomes" id="UP000784294"/>
    </source>
</evidence>
<organism evidence="2 3">
    <name type="scientific">Protopolystoma xenopodis</name>
    <dbReference type="NCBI Taxonomy" id="117903"/>
    <lineage>
        <taxon>Eukaryota</taxon>
        <taxon>Metazoa</taxon>
        <taxon>Spiralia</taxon>
        <taxon>Lophotrochozoa</taxon>
        <taxon>Platyhelminthes</taxon>
        <taxon>Monogenea</taxon>
        <taxon>Polyopisthocotylea</taxon>
        <taxon>Polystomatidea</taxon>
        <taxon>Polystomatidae</taxon>
        <taxon>Protopolystoma</taxon>
    </lineage>
</organism>
<dbReference type="Proteomes" id="UP000784294">
    <property type="component" value="Unassembled WGS sequence"/>
</dbReference>
<keyword evidence="3" id="KW-1185">Reference proteome</keyword>
<protein>
    <submittedName>
        <fullName evidence="2">Uncharacterized protein</fullName>
    </submittedName>
</protein>
<feature type="region of interest" description="Disordered" evidence="1">
    <location>
        <begin position="1"/>
        <end position="20"/>
    </location>
</feature>
<accession>A0A3S5AWQ7</accession>